<keyword evidence="3" id="KW-1185">Reference proteome</keyword>
<feature type="region of interest" description="Disordered" evidence="1">
    <location>
        <begin position="1"/>
        <end position="20"/>
    </location>
</feature>
<evidence type="ECO:0000256" key="1">
    <source>
        <dbReference type="SAM" id="MobiDB-lite"/>
    </source>
</evidence>
<proteinExistence type="predicted"/>
<evidence type="ECO:0000313" key="2">
    <source>
        <dbReference type="EMBL" id="MED6265234.1"/>
    </source>
</evidence>
<sequence>MEELQESLAQVGESVDRTNSGQTHERTLVCCLPQVMKRTQQTSKKVPWTDDILNKLFGPHNLMCSRKLTLQNKPPHPEHTTPIRNMILAASCCEDVGKARTIMEWFRT</sequence>
<protein>
    <submittedName>
        <fullName evidence="2">Uncharacterized protein</fullName>
    </submittedName>
</protein>
<name>A0ABU7CRB3_9TELE</name>
<dbReference type="EMBL" id="JAHUTJ010002444">
    <property type="protein sequence ID" value="MED6265234.1"/>
    <property type="molecule type" value="Genomic_DNA"/>
</dbReference>
<comment type="caution">
    <text evidence="2">The sequence shown here is derived from an EMBL/GenBank/DDBJ whole genome shotgun (WGS) entry which is preliminary data.</text>
</comment>
<evidence type="ECO:0000313" key="3">
    <source>
        <dbReference type="Proteomes" id="UP001352852"/>
    </source>
</evidence>
<reference evidence="2 3" key="1">
    <citation type="submission" date="2021-06" db="EMBL/GenBank/DDBJ databases">
        <authorList>
            <person name="Palmer J.M."/>
        </authorList>
    </citation>
    <scope>NUCLEOTIDE SEQUENCE [LARGE SCALE GENOMIC DNA]</scope>
    <source>
        <strain evidence="2 3">CL_MEX2019</strain>
        <tissue evidence="2">Muscle</tissue>
    </source>
</reference>
<dbReference type="Proteomes" id="UP001352852">
    <property type="component" value="Unassembled WGS sequence"/>
</dbReference>
<gene>
    <name evidence="2" type="ORF">CHARACLAT_023244</name>
</gene>
<organism evidence="2 3">
    <name type="scientific">Characodon lateralis</name>
    <dbReference type="NCBI Taxonomy" id="208331"/>
    <lineage>
        <taxon>Eukaryota</taxon>
        <taxon>Metazoa</taxon>
        <taxon>Chordata</taxon>
        <taxon>Craniata</taxon>
        <taxon>Vertebrata</taxon>
        <taxon>Euteleostomi</taxon>
        <taxon>Actinopterygii</taxon>
        <taxon>Neopterygii</taxon>
        <taxon>Teleostei</taxon>
        <taxon>Neoteleostei</taxon>
        <taxon>Acanthomorphata</taxon>
        <taxon>Ovalentaria</taxon>
        <taxon>Atherinomorphae</taxon>
        <taxon>Cyprinodontiformes</taxon>
        <taxon>Goodeidae</taxon>
        <taxon>Characodon</taxon>
    </lineage>
</organism>
<accession>A0ABU7CRB3</accession>